<dbReference type="OrthoDB" id="269405at2759"/>
<protein>
    <submittedName>
        <fullName evidence="6">Uncharacterized protein</fullName>
    </submittedName>
</protein>
<feature type="domain" description="NAA35-like TPR repeats" evidence="5">
    <location>
        <begin position="300"/>
        <end position="471"/>
    </location>
</feature>
<dbReference type="Pfam" id="PF25789">
    <property type="entry name" value="TPR_NAA35"/>
    <property type="match status" value="1"/>
</dbReference>
<dbReference type="Proteomes" id="UP001061958">
    <property type="component" value="Unassembled WGS sequence"/>
</dbReference>
<reference evidence="6" key="2">
    <citation type="submission" date="2022-01" db="EMBL/GenBank/DDBJ databases">
        <authorList>
            <person name="Hirooka S."/>
            <person name="Miyagishima S.Y."/>
        </authorList>
    </citation>
    <scope>NUCLEOTIDE SEQUENCE</scope>
    <source>
        <strain evidence="6">NBRC 102759</strain>
    </source>
</reference>
<sequence>MKETNSTCVESISNQSTVLKDVTEMFVKAAKQLKIGEMIHSNDFSLQKTLTAVLVGDPFFDKPLASRVKETCEESQNWIPCEKLDDNQLVSLMYQFIAYFTSWLDGQSFFQTVYSCIYLRQLNSLNNLKLKNFLLMAVKACQSVDQCIIDAQVVEEEDFVLSRPLLDSIVWSDMEADYLLAQQYIESSWKEPSGWNKPLQLFYHLCKFLEDSNLTHSLEQSMQDIIAAKKTLKDISVNASNVDSMDIVVGFDVCLQISYNEIPRNTTPYTFTEALQKLEYLLTELGEMIDFIQKYAIQMETWDHLFPLLCNIFHFNRSRRHIITRSLLYSRCSNMRKSWSIVTWLKNMGWKVWQSHIKDWGLDSISKVNYIIHRLDYVIQDIFHILCLNRGKQRRKLLNLLSHIEQLYAQSIGRKESTPSLSEEVDNSLSLFIEELGYLISIQHLLLGFDCDLYDSSEYSAVYFVLGSLYECWSGIMMHSSSSLCWKSEQQRQLWENWIILCSKLYRTSCLLWEWEQQRKHLLWSRLSSSQDEGDPLFIHPLAYEIRFSALATCSFIHKIQYSVFYDEIVESVAHSCSVPTVQNTLKYWLEPLQSSFESIKKTLEYLLKRESFYFMITNKELLRWSIHHLVQLSKAKLLCNDKEDACWFMELWKIVMIPIQREQYLPQLEKI</sequence>
<dbReference type="PANTHER" id="PTHR21373">
    <property type="entry name" value="GLUCOSE REPRESSIBLE PROTEIN MAK10"/>
    <property type="match status" value="1"/>
</dbReference>
<dbReference type="InterPro" id="IPR057983">
    <property type="entry name" value="NAA35-like_N"/>
</dbReference>
<evidence type="ECO:0000256" key="1">
    <source>
        <dbReference type="ARBA" id="ARBA00004496"/>
    </source>
</evidence>
<evidence type="ECO:0000256" key="2">
    <source>
        <dbReference type="ARBA" id="ARBA00006289"/>
    </source>
</evidence>
<comment type="subcellular location">
    <subcellularLocation>
        <location evidence="1">Cytoplasm</location>
    </subcellularLocation>
</comment>
<evidence type="ECO:0000256" key="3">
    <source>
        <dbReference type="ARBA" id="ARBA00022490"/>
    </source>
</evidence>
<dbReference type="GO" id="GO:0031417">
    <property type="term" value="C:NatC complex"/>
    <property type="evidence" value="ECO:0007669"/>
    <property type="project" value="InterPro"/>
</dbReference>
<keyword evidence="7" id="KW-1185">Reference proteome</keyword>
<dbReference type="PANTHER" id="PTHR21373:SF0">
    <property type="entry name" value="N-ALPHA-ACETYLTRANSFERASE 35, NATC AUXILIARY SUBUNIT"/>
    <property type="match status" value="1"/>
</dbReference>
<proteinExistence type="inferred from homology"/>
<evidence type="ECO:0000313" key="7">
    <source>
        <dbReference type="Proteomes" id="UP001061958"/>
    </source>
</evidence>
<organism evidence="6 7">
    <name type="scientific">Galdieria partita</name>
    <dbReference type="NCBI Taxonomy" id="83374"/>
    <lineage>
        <taxon>Eukaryota</taxon>
        <taxon>Rhodophyta</taxon>
        <taxon>Bangiophyceae</taxon>
        <taxon>Galdieriales</taxon>
        <taxon>Galdieriaceae</taxon>
        <taxon>Galdieria</taxon>
    </lineage>
</organism>
<gene>
    <name evidence="6" type="ORF">GpartN1_g3725.t1</name>
</gene>
<dbReference type="InterPro" id="IPR057982">
    <property type="entry name" value="TPR_NAA35"/>
</dbReference>
<dbReference type="EMBL" id="BQMJ01000028">
    <property type="protein sequence ID" value="GJQ11934.1"/>
    <property type="molecule type" value="Genomic_DNA"/>
</dbReference>
<name>A0A9C7UQH2_9RHOD</name>
<keyword evidence="3" id="KW-0963">Cytoplasm</keyword>
<evidence type="ECO:0000259" key="5">
    <source>
        <dbReference type="Pfam" id="PF25789"/>
    </source>
</evidence>
<dbReference type="InterPro" id="IPR007244">
    <property type="entry name" value="Naa35_N"/>
</dbReference>
<dbReference type="AlphaFoldDB" id="A0A9C7UQH2"/>
<evidence type="ECO:0000313" key="6">
    <source>
        <dbReference type="EMBL" id="GJQ11934.1"/>
    </source>
</evidence>
<accession>A0A9C7UQH2</accession>
<evidence type="ECO:0000259" key="4">
    <source>
        <dbReference type="Pfam" id="PF04112"/>
    </source>
</evidence>
<feature type="domain" description="NAA35-like N-terminal" evidence="4">
    <location>
        <begin position="36"/>
        <end position="162"/>
    </location>
</feature>
<comment type="caution">
    <text evidence="6">The sequence shown here is derived from an EMBL/GenBank/DDBJ whole genome shotgun (WGS) entry which is preliminary data.</text>
</comment>
<comment type="similarity">
    <text evidence="2">Belongs to the MAK10 family.</text>
</comment>
<dbReference type="Pfam" id="PF04112">
    <property type="entry name" value="Mak10"/>
    <property type="match status" value="1"/>
</dbReference>
<reference evidence="6" key="1">
    <citation type="journal article" date="2022" name="Proc. Natl. Acad. Sci. U.S.A.">
        <title>Life cycle and functional genomics of the unicellular red alga Galdieria for elucidating algal and plant evolution and industrial use.</title>
        <authorList>
            <person name="Hirooka S."/>
            <person name="Itabashi T."/>
            <person name="Ichinose T.M."/>
            <person name="Onuma R."/>
            <person name="Fujiwara T."/>
            <person name="Yamashita S."/>
            <person name="Jong L.W."/>
            <person name="Tomita R."/>
            <person name="Iwane A.H."/>
            <person name="Miyagishima S.Y."/>
        </authorList>
    </citation>
    <scope>NUCLEOTIDE SEQUENCE</scope>
    <source>
        <strain evidence="6">NBRC 102759</strain>
    </source>
</reference>